<evidence type="ECO:0000313" key="2">
    <source>
        <dbReference type="EMBL" id="GEU91830.1"/>
    </source>
</evidence>
<proteinExistence type="predicted"/>
<name>A0A6L2P050_TANCI</name>
<dbReference type="AlphaFoldDB" id="A0A6L2P050"/>
<feature type="compositionally biased region" description="Basic residues" evidence="1">
    <location>
        <begin position="16"/>
        <end position="25"/>
    </location>
</feature>
<accession>A0A6L2P050</accession>
<gene>
    <name evidence="2" type="ORF">Tci_063808</name>
</gene>
<feature type="region of interest" description="Disordered" evidence="1">
    <location>
        <begin position="1"/>
        <end position="31"/>
    </location>
</feature>
<protein>
    <submittedName>
        <fullName evidence="2">Uncharacterized protein</fullName>
    </submittedName>
</protein>
<organism evidence="2">
    <name type="scientific">Tanacetum cinerariifolium</name>
    <name type="common">Dalmatian daisy</name>
    <name type="synonym">Chrysanthemum cinerariifolium</name>
    <dbReference type="NCBI Taxonomy" id="118510"/>
    <lineage>
        <taxon>Eukaryota</taxon>
        <taxon>Viridiplantae</taxon>
        <taxon>Streptophyta</taxon>
        <taxon>Embryophyta</taxon>
        <taxon>Tracheophyta</taxon>
        <taxon>Spermatophyta</taxon>
        <taxon>Magnoliopsida</taxon>
        <taxon>eudicotyledons</taxon>
        <taxon>Gunneridae</taxon>
        <taxon>Pentapetalae</taxon>
        <taxon>asterids</taxon>
        <taxon>campanulids</taxon>
        <taxon>Asterales</taxon>
        <taxon>Asteraceae</taxon>
        <taxon>Asteroideae</taxon>
        <taxon>Anthemideae</taxon>
        <taxon>Anthemidinae</taxon>
        <taxon>Tanacetum</taxon>
    </lineage>
</organism>
<comment type="caution">
    <text evidence="2">The sequence shown here is derived from an EMBL/GenBank/DDBJ whole genome shotgun (WGS) entry which is preliminary data.</text>
</comment>
<sequence length="206" mass="22759">MSNNTVATMHHVQVGHPKKKRKRSKHKDEPIVKDGKVSRKGRTITCQFCGNTGQNKATCKGQGRKATTAILIPQNMSAESDNGKFLMVDEEDLTFKKLAPMAEEIIMLSEGLCDGCCWDGRQGVWGGGYLRDYVRVVAGTDDEDSDSELLIPTGLMSPRMKKGKKDKVSQEHVYEEEVLLNNNIGKQNGDLVEMPSEEVEQGISCA</sequence>
<dbReference type="EMBL" id="BKCJ010010492">
    <property type="protein sequence ID" value="GEU91830.1"/>
    <property type="molecule type" value="Genomic_DNA"/>
</dbReference>
<evidence type="ECO:0000256" key="1">
    <source>
        <dbReference type="SAM" id="MobiDB-lite"/>
    </source>
</evidence>
<reference evidence="2" key="1">
    <citation type="journal article" date="2019" name="Sci. Rep.">
        <title>Draft genome of Tanacetum cinerariifolium, the natural source of mosquito coil.</title>
        <authorList>
            <person name="Yamashiro T."/>
            <person name="Shiraishi A."/>
            <person name="Satake H."/>
            <person name="Nakayama K."/>
        </authorList>
    </citation>
    <scope>NUCLEOTIDE SEQUENCE</scope>
</reference>